<name>A0A0W0GKC7_9CHLR</name>
<organism evidence="1 2">
    <name type="scientific">Dehalogenimonas alkenigignens</name>
    <dbReference type="NCBI Taxonomy" id="1217799"/>
    <lineage>
        <taxon>Bacteria</taxon>
        <taxon>Bacillati</taxon>
        <taxon>Chloroflexota</taxon>
        <taxon>Dehalococcoidia</taxon>
        <taxon>Dehalococcoidales</taxon>
        <taxon>Dehalococcoidaceae</taxon>
        <taxon>Dehalogenimonas</taxon>
    </lineage>
</organism>
<reference evidence="1 2" key="1">
    <citation type="submission" date="2015-06" db="EMBL/GenBank/DDBJ databases">
        <title>Genome sequence of the organohalide-respiring Dehalogenimonas alkenigignens type strain (IP3-3T).</title>
        <authorList>
            <person name="Key T.A."/>
            <person name="Richmond D.P."/>
            <person name="Bowman K.S."/>
            <person name="Cho Y.-J."/>
            <person name="Chun J."/>
            <person name="da Costa M.S."/>
            <person name="Rainey F.A."/>
            <person name="Moe W.M."/>
        </authorList>
    </citation>
    <scope>NUCLEOTIDE SEQUENCE [LARGE SCALE GENOMIC DNA]</scope>
    <source>
        <strain evidence="1 2">IP3-3</strain>
    </source>
</reference>
<sequence length="97" mass="10928">MLYYRAMITTDILTCSAEETGAPAAGFVYQPDDFRFPRSAHRGFSASFPENTSFSAMNKYKSTFSRHTEKYDARRPTCYNDPCSTPAEGQGFLKGKM</sequence>
<accession>A0A0W0GKC7</accession>
<dbReference type="Proteomes" id="UP000053947">
    <property type="component" value="Unassembled WGS sequence"/>
</dbReference>
<comment type="caution">
    <text evidence="1">The sequence shown here is derived from an EMBL/GenBank/DDBJ whole genome shotgun (WGS) entry which is preliminary data.</text>
</comment>
<proteinExistence type="predicted"/>
<protein>
    <submittedName>
        <fullName evidence="1">Uncharacterized protein</fullName>
    </submittedName>
</protein>
<gene>
    <name evidence="1" type="ORF">DEALK_18810</name>
</gene>
<evidence type="ECO:0000313" key="1">
    <source>
        <dbReference type="EMBL" id="KTB49033.1"/>
    </source>
</evidence>
<dbReference type="AlphaFoldDB" id="A0A0W0GKC7"/>
<dbReference type="EMBL" id="LFDV01000002">
    <property type="protein sequence ID" value="KTB49033.1"/>
    <property type="molecule type" value="Genomic_DNA"/>
</dbReference>
<evidence type="ECO:0000313" key="2">
    <source>
        <dbReference type="Proteomes" id="UP000053947"/>
    </source>
</evidence>
<keyword evidence="2" id="KW-1185">Reference proteome</keyword>
<dbReference type="STRING" id="1217799.DEALK_18810"/>